<evidence type="ECO:0000256" key="1">
    <source>
        <dbReference type="SAM" id="MobiDB-lite"/>
    </source>
</evidence>
<accession>A0A9P0HQ08</accession>
<name>A0A9P0HQ08_NEZVI</name>
<dbReference type="Proteomes" id="UP001152798">
    <property type="component" value="Chromosome 6"/>
</dbReference>
<sequence length="133" mass="14655">MATSTCSMMIILHLFLVLLVTGSSVLAIEDFGEETTTMSVFIDMNPEAYPDPSSPSPETPDTTMKPTSILKDLEQVAWKIVQFEWNVTSALQRKLGGGPLVKAIRMRSEVEPALARIVGLVEGRILSNSFRKK</sequence>
<evidence type="ECO:0000313" key="4">
    <source>
        <dbReference type="Proteomes" id="UP001152798"/>
    </source>
</evidence>
<protein>
    <recommendedName>
        <fullName evidence="5">Neuropeptide</fullName>
    </recommendedName>
</protein>
<dbReference type="OrthoDB" id="6622097at2759"/>
<gene>
    <name evidence="3" type="ORF">NEZAVI_LOCUS14134</name>
</gene>
<keyword evidence="2" id="KW-0732">Signal</keyword>
<keyword evidence="4" id="KW-1185">Reference proteome</keyword>
<reference evidence="3" key="1">
    <citation type="submission" date="2022-01" db="EMBL/GenBank/DDBJ databases">
        <authorList>
            <person name="King R."/>
        </authorList>
    </citation>
    <scope>NUCLEOTIDE SEQUENCE</scope>
</reference>
<proteinExistence type="predicted"/>
<evidence type="ECO:0008006" key="5">
    <source>
        <dbReference type="Google" id="ProtNLM"/>
    </source>
</evidence>
<evidence type="ECO:0000313" key="3">
    <source>
        <dbReference type="EMBL" id="CAH1406124.1"/>
    </source>
</evidence>
<dbReference type="AlphaFoldDB" id="A0A9P0HQ08"/>
<organism evidence="3 4">
    <name type="scientific">Nezara viridula</name>
    <name type="common">Southern green stink bug</name>
    <name type="synonym">Cimex viridulus</name>
    <dbReference type="NCBI Taxonomy" id="85310"/>
    <lineage>
        <taxon>Eukaryota</taxon>
        <taxon>Metazoa</taxon>
        <taxon>Ecdysozoa</taxon>
        <taxon>Arthropoda</taxon>
        <taxon>Hexapoda</taxon>
        <taxon>Insecta</taxon>
        <taxon>Pterygota</taxon>
        <taxon>Neoptera</taxon>
        <taxon>Paraneoptera</taxon>
        <taxon>Hemiptera</taxon>
        <taxon>Heteroptera</taxon>
        <taxon>Panheteroptera</taxon>
        <taxon>Pentatomomorpha</taxon>
        <taxon>Pentatomoidea</taxon>
        <taxon>Pentatomidae</taxon>
        <taxon>Pentatominae</taxon>
        <taxon>Nezara</taxon>
    </lineage>
</organism>
<dbReference type="EMBL" id="OV725082">
    <property type="protein sequence ID" value="CAH1406124.1"/>
    <property type="molecule type" value="Genomic_DNA"/>
</dbReference>
<feature type="signal peptide" evidence="2">
    <location>
        <begin position="1"/>
        <end position="27"/>
    </location>
</feature>
<evidence type="ECO:0000256" key="2">
    <source>
        <dbReference type="SAM" id="SignalP"/>
    </source>
</evidence>
<feature type="region of interest" description="Disordered" evidence="1">
    <location>
        <begin position="44"/>
        <end position="65"/>
    </location>
</feature>
<feature type="chain" id="PRO_5040127331" description="Neuropeptide" evidence="2">
    <location>
        <begin position="28"/>
        <end position="133"/>
    </location>
</feature>